<gene>
    <name evidence="1" type="ORF">CJ030_MR6G025446</name>
</gene>
<dbReference type="EMBL" id="RXIC02000024">
    <property type="protein sequence ID" value="KAB1210395.1"/>
    <property type="molecule type" value="Genomic_DNA"/>
</dbReference>
<accession>A0A6A1VCZ1</accession>
<dbReference type="Proteomes" id="UP000516437">
    <property type="component" value="Chromosome 6"/>
</dbReference>
<reference evidence="1 2" key="1">
    <citation type="journal article" date="2019" name="Plant Biotechnol. J.">
        <title>The red bayberry genome and genetic basis of sex determination.</title>
        <authorList>
            <person name="Jia H.M."/>
            <person name="Jia H.J."/>
            <person name="Cai Q.L."/>
            <person name="Wang Y."/>
            <person name="Zhao H.B."/>
            <person name="Yang W.F."/>
            <person name="Wang G.Y."/>
            <person name="Li Y.H."/>
            <person name="Zhan D.L."/>
            <person name="Shen Y.T."/>
            <person name="Niu Q.F."/>
            <person name="Chang L."/>
            <person name="Qiu J."/>
            <person name="Zhao L."/>
            <person name="Xie H.B."/>
            <person name="Fu W.Y."/>
            <person name="Jin J."/>
            <person name="Li X.W."/>
            <person name="Jiao Y."/>
            <person name="Zhou C.C."/>
            <person name="Tu T."/>
            <person name="Chai C.Y."/>
            <person name="Gao J.L."/>
            <person name="Fan L.J."/>
            <person name="van de Weg E."/>
            <person name="Wang J.Y."/>
            <person name="Gao Z.S."/>
        </authorList>
    </citation>
    <scope>NUCLEOTIDE SEQUENCE [LARGE SCALE GENOMIC DNA]</scope>
    <source>
        <tissue evidence="1">Leaves</tissue>
    </source>
</reference>
<comment type="caution">
    <text evidence="1">The sequence shown here is derived from an EMBL/GenBank/DDBJ whole genome shotgun (WGS) entry which is preliminary data.</text>
</comment>
<protein>
    <submittedName>
        <fullName evidence="1">F-box/kelch-repeat protein SKIP6</fullName>
    </submittedName>
</protein>
<proteinExistence type="predicted"/>
<evidence type="ECO:0000313" key="1">
    <source>
        <dbReference type="EMBL" id="KAB1210395.1"/>
    </source>
</evidence>
<evidence type="ECO:0000313" key="2">
    <source>
        <dbReference type="Proteomes" id="UP000516437"/>
    </source>
</evidence>
<organism evidence="1 2">
    <name type="scientific">Morella rubra</name>
    <name type="common">Chinese bayberry</name>
    <dbReference type="NCBI Taxonomy" id="262757"/>
    <lineage>
        <taxon>Eukaryota</taxon>
        <taxon>Viridiplantae</taxon>
        <taxon>Streptophyta</taxon>
        <taxon>Embryophyta</taxon>
        <taxon>Tracheophyta</taxon>
        <taxon>Spermatophyta</taxon>
        <taxon>Magnoliopsida</taxon>
        <taxon>eudicotyledons</taxon>
        <taxon>Gunneridae</taxon>
        <taxon>Pentapetalae</taxon>
        <taxon>rosids</taxon>
        <taxon>fabids</taxon>
        <taxon>Fagales</taxon>
        <taxon>Myricaceae</taxon>
        <taxon>Morella</taxon>
    </lineage>
</organism>
<name>A0A6A1VCZ1_9ROSI</name>
<keyword evidence="2" id="KW-1185">Reference proteome</keyword>
<dbReference type="OrthoDB" id="45365at2759"/>
<sequence length="68" mass="7371">MANVGGNLVVVWEEKGKGIGKEMEIWCAEIEVEKREGGRELWGKVGWVEKVGTVPSGSSIAHCMAVEV</sequence>
<dbReference type="AlphaFoldDB" id="A0A6A1VCZ1"/>